<protein>
    <submittedName>
        <fullName evidence="2">PIN domain nuclease of toxin-antitoxin system</fullName>
    </submittedName>
</protein>
<accession>A0ABV2LAZ1</accession>
<dbReference type="Pfam" id="PF01850">
    <property type="entry name" value="PIN"/>
    <property type="match status" value="1"/>
</dbReference>
<dbReference type="CDD" id="cd18682">
    <property type="entry name" value="PIN_VapC-like"/>
    <property type="match status" value="1"/>
</dbReference>
<organism evidence="2 3">
    <name type="scientific">Methylobacterium goesingense</name>
    <dbReference type="NCBI Taxonomy" id="243690"/>
    <lineage>
        <taxon>Bacteria</taxon>
        <taxon>Pseudomonadati</taxon>
        <taxon>Pseudomonadota</taxon>
        <taxon>Alphaproteobacteria</taxon>
        <taxon>Hyphomicrobiales</taxon>
        <taxon>Methylobacteriaceae</taxon>
        <taxon>Methylobacterium</taxon>
    </lineage>
</organism>
<dbReference type="Proteomes" id="UP001549145">
    <property type="component" value="Unassembled WGS sequence"/>
</dbReference>
<evidence type="ECO:0000259" key="1">
    <source>
        <dbReference type="Pfam" id="PF01850"/>
    </source>
</evidence>
<feature type="domain" description="PIN" evidence="1">
    <location>
        <begin position="6"/>
        <end position="119"/>
    </location>
</feature>
<dbReference type="Gene3D" id="3.40.50.1010">
    <property type="entry name" value="5'-nuclease"/>
    <property type="match status" value="1"/>
</dbReference>
<evidence type="ECO:0000313" key="2">
    <source>
        <dbReference type="EMBL" id="MET3695018.1"/>
    </source>
</evidence>
<comment type="caution">
    <text evidence="2">The sequence shown here is derived from an EMBL/GenBank/DDBJ whole genome shotgun (WGS) entry which is preliminary data.</text>
</comment>
<dbReference type="RefSeq" id="WP_238280658.1">
    <property type="nucleotide sequence ID" value="NZ_BPQL01000094.1"/>
</dbReference>
<proteinExistence type="predicted"/>
<dbReference type="InterPro" id="IPR002716">
    <property type="entry name" value="PIN_dom"/>
</dbReference>
<dbReference type="EMBL" id="JBEPMM010000021">
    <property type="protein sequence ID" value="MET3695018.1"/>
    <property type="molecule type" value="Genomic_DNA"/>
</dbReference>
<gene>
    <name evidence="2" type="ORF">ABID43_004583</name>
</gene>
<name>A0ABV2LAZ1_9HYPH</name>
<keyword evidence="3" id="KW-1185">Reference proteome</keyword>
<evidence type="ECO:0000313" key="3">
    <source>
        <dbReference type="Proteomes" id="UP001549145"/>
    </source>
</evidence>
<sequence length="130" mass="13679">MSEAFVLDASALLCLLQGEDGAERVVVALPRASISAVNLSEVYAKLAEVGGSEARIAQAIDGLHLRVVPFDDIQARAVGMLRPLTKSLGLSLGDRACLALAHQRGATALTADRAWSDLASTLKVTIELVR</sequence>
<dbReference type="SUPFAM" id="SSF88723">
    <property type="entry name" value="PIN domain-like"/>
    <property type="match status" value="1"/>
</dbReference>
<reference evidence="2 3" key="1">
    <citation type="submission" date="2024-06" db="EMBL/GenBank/DDBJ databases">
        <title>Genomic Encyclopedia of Type Strains, Phase IV (KMG-IV): sequencing the most valuable type-strain genomes for metagenomic binning, comparative biology and taxonomic classification.</title>
        <authorList>
            <person name="Goeker M."/>
        </authorList>
    </citation>
    <scope>NUCLEOTIDE SEQUENCE [LARGE SCALE GENOMIC DNA]</scope>
    <source>
        <strain evidence="2 3">DSM 21331</strain>
    </source>
</reference>
<dbReference type="InterPro" id="IPR029060">
    <property type="entry name" value="PIN-like_dom_sf"/>
</dbReference>